<protein>
    <submittedName>
        <fullName evidence="1">Uncharacterized protein</fullName>
    </submittedName>
</protein>
<dbReference type="Proteomes" id="UP000012073">
    <property type="component" value="Unassembled WGS sequence"/>
</dbReference>
<evidence type="ECO:0000313" key="1">
    <source>
        <dbReference type="EMBL" id="CDF36255.1"/>
    </source>
</evidence>
<dbReference type="Gramene" id="CDF36255">
    <property type="protein sequence ID" value="CDF36255"/>
    <property type="gene ID" value="CHC_T00004620001"/>
</dbReference>
<dbReference type="RefSeq" id="XP_005716074.1">
    <property type="nucleotide sequence ID" value="XM_005716017.1"/>
</dbReference>
<gene>
    <name evidence="1" type="ORF">CHC_T00004620001</name>
</gene>
<sequence length="480" mass="53180">MYPSKGTVYGLDWPQQDCAVRRSISLACVDPDGFFFSTATPGARLAMRTFQTPIDEQVGYALISLWLEVLVIGVTVVSTKKAYELWLAYRVAGGQRFRLTNTRSWADVLPANGDLPFDCNVAKALVTILRILAVVFSAASFLGAAGHDVHAPIFKSKRIAGLTTERFQQMNISDLNDPLVVAIWKCRVFEKGRLLLYEALENDDRSQVSCTTSRSGERNLLLVVEWNFQQDPVKPSSVPVLLGNGTVTSISNMTLADGRELYFTTSNGTDLLVGTQDRGQWAEISISEYKDHMISRPDQVVGDIANNLPRHISLAISFTNHLYAWREQVSQAYSDSPTARRLTLEARYVWASVGISATSVLLAIICTLLRQQVDIKPDLTSFRGLLSVAQGDVAGHGNNSGKVDSTLGIVQRVDCKQLSLFPRPDETAANIQHGERLRRLQLKCSDSPHRYRTVPHVEERVSLNFCDAFLATDTPRCSNP</sequence>
<evidence type="ECO:0000313" key="2">
    <source>
        <dbReference type="Proteomes" id="UP000012073"/>
    </source>
</evidence>
<dbReference type="KEGG" id="ccp:CHC_T00004620001"/>
<reference evidence="2" key="1">
    <citation type="journal article" date="2013" name="Proc. Natl. Acad. Sci. U.S.A.">
        <title>Genome structure and metabolic features in the red seaweed Chondrus crispus shed light on evolution of the Archaeplastida.</title>
        <authorList>
            <person name="Collen J."/>
            <person name="Porcel B."/>
            <person name="Carre W."/>
            <person name="Ball S.G."/>
            <person name="Chaparro C."/>
            <person name="Tonon T."/>
            <person name="Barbeyron T."/>
            <person name="Michel G."/>
            <person name="Noel B."/>
            <person name="Valentin K."/>
            <person name="Elias M."/>
            <person name="Artiguenave F."/>
            <person name="Arun A."/>
            <person name="Aury J.M."/>
            <person name="Barbosa-Neto J.F."/>
            <person name="Bothwell J.H."/>
            <person name="Bouget F.Y."/>
            <person name="Brillet L."/>
            <person name="Cabello-Hurtado F."/>
            <person name="Capella-Gutierrez S."/>
            <person name="Charrier B."/>
            <person name="Cladiere L."/>
            <person name="Cock J.M."/>
            <person name="Coelho S.M."/>
            <person name="Colleoni C."/>
            <person name="Czjzek M."/>
            <person name="Da Silva C."/>
            <person name="Delage L."/>
            <person name="Denoeud F."/>
            <person name="Deschamps P."/>
            <person name="Dittami S.M."/>
            <person name="Gabaldon T."/>
            <person name="Gachon C.M."/>
            <person name="Groisillier A."/>
            <person name="Herve C."/>
            <person name="Jabbari K."/>
            <person name="Katinka M."/>
            <person name="Kloareg B."/>
            <person name="Kowalczyk N."/>
            <person name="Labadie K."/>
            <person name="Leblanc C."/>
            <person name="Lopez P.J."/>
            <person name="McLachlan D.H."/>
            <person name="Meslet-Cladiere L."/>
            <person name="Moustafa A."/>
            <person name="Nehr Z."/>
            <person name="Nyvall Collen P."/>
            <person name="Panaud O."/>
            <person name="Partensky F."/>
            <person name="Poulain J."/>
            <person name="Rensing S.A."/>
            <person name="Rousvoal S."/>
            <person name="Samson G."/>
            <person name="Symeonidi A."/>
            <person name="Weissenbach J."/>
            <person name="Zambounis A."/>
            <person name="Wincker P."/>
            <person name="Boyen C."/>
        </authorList>
    </citation>
    <scope>NUCLEOTIDE SEQUENCE [LARGE SCALE GENOMIC DNA]</scope>
    <source>
        <strain evidence="2">cv. Stackhouse</strain>
    </source>
</reference>
<name>R7QFQ4_CHOCR</name>
<keyword evidence="2" id="KW-1185">Reference proteome</keyword>
<dbReference type="EMBL" id="HG001769">
    <property type="protein sequence ID" value="CDF36255.1"/>
    <property type="molecule type" value="Genomic_DNA"/>
</dbReference>
<proteinExistence type="predicted"/>
<organism evidence="1 2">
    <name type="scientific">Chondrus crispus</name>
    <name type="common">Carrageen Irish moss</name>
    <name type="synonym">Polymorpha crispa</name>
    <dbReference type="NCBI Taxonomy" id="2769"/>
    <lineage>
        <taxon>Eukaryota</taxon>
        <taxon>Rhodophyta</taxon>
        <taxon>Florideophyceae</taxon>
        <taxon>Rhodymeniophycidae</taxon>
        <taxon>Gigartinales</taxon>
        <taxon>Gigartinaceae</taxon>
        <taxon>Chondrus</taxon>
    </lineage>
</organism>
<dbReference type="GeneID" id="17323791"/>
<accession>R7QFQ4</accession>
<dbReference type="AlphaFoldDB" id="R7QFQ4"/>